<evidence type="ECO:0000313" key="2">
    <source>
        <dbReference type="EMBL" id="KAJ5104454.1"/>
    </source>
</evidence>
<keyword evidence="3" id="KW-1185">Reference proteome</keyword>
<comment type="caution">
    <text evidence="2">The sequence shown here is derived from an EMBL/GenBank/DDBJ whole genome shotgun (WGS) entry which is preliminary data.</text>
</comment>
<evidence type="ECO:0000313" key="3">
    <source>
        <dbReference type="Proteomes" id="UP001141434"/>
    </source>
</evidence>
<organism evidence="2 3">
    <name type="scientific">Penicillium alfredii</name>
    <dbReference type="NCBI Taxonomy" id="1506179"/>
    <lineage>
        <taxon>Eukaryota</taxon>
        <taxon>Fungi</taxon>
        <taxon>Dikarya</taxon>
        <taxon>Ascomycota</taxon>
        <taxon>Pezizomycotina</taxon>
        <taxon>Eurotiomycetes</taxon>
        <taxon>Eurotiomycetidae</taxon>
        <taxon>Eurotiales</taxon>
        <taxon>Aspergillaceae</taxon>
        <taxon>Penicillium</taxon>
    </lineage>
</organism>
<dbReference type="InterPro" id="IPR006076">
    <property type="entry name" value="FAD-dep_OxRdtase"/>
</dbReference>
<dbReference type="Gene3D" id="3.30.9.10">
    <property type="entry name" value="D-Amino Acid Oxidase, subunit A, domain 2"/>
    <property type="match status" value="1"/>
</dbReference>
<reference evidence="2" key="2">
    <citation type="journal article" date="2023" name="IMA Fungus">
        <title>Comparative genomic study of the Penicillium genus elucidates a diverse pangenome and 15 lateral gene transfer events.</title>
        <authorList>
            <person name="Petersen C."/>
            <person name="Sorensen T."/>
            <person name="Nielsen M.R."/>
            <person name="Sondergaard T.E."/>
            <person name="Sorensen J.L."/>
            <person name="Fitzpatrick D.A."/>
            <person name="Frisvad J.C."/>
            <person name="Nielsen K.L."/>
        </authorList>
    </citation>
    <scope>NUCLEOTIDE SEQUENCE</scope>
    <source>
        <strain evidence="2">IBT 34128</strain>
    </source>
</reference>
<dbReference type="EMBL" id="JAPMSZ010000004">
    <property type="protein sequence ID" value="KAJ5104454.1"/>
    <property type="molecule type" value="Genomic_DNA"/>
</dbReference>
<reference evidence="2" key="1">
    <citation type="submission" date="2022-11" db="EMBL/GenBank/DDBJ databases">
        <authorList>
            <person name="Petersen C."/>
        </authorList>
    </citation>
    <scope>NUCLEOTIDE SEQUENCE</scope>
    <source>
        <strain evidence="2">IBT 34128</strain>
    </source>
</reference>
<dbReference type="InterPro" id="IPR036188">
    <property type="entry name" value="FAD/NAD-bd_sf"/>
</dbReference>
<dbReference type="OrthoDB" id="429143at2759"/>
<gene>
    <name evidence="2" type="ORF">NUU61_001801</name>
</gene>
<dbReference type="RefSeq" id="XP_056513450.1">
    <property type="nucleotide sequence ID" value="XM_056652383.1"/>
</dbReference>
<evidence type="ECO:0000259" key="1">
    <source>
        <dbReference type="Pfam" id="PF01266"/>
    </source>
</evidence>
<dbReference type="GeneID" id="81391551"/>
<proteinExistence type="predicted"/>
<dbReference type="SUPFAM" id="SSF51905">
    <property type="entry name" value="FAD/NAD(P)-binding domain"/>
    <property type="match status" value="1"/>
</dbReference>
<dbReference type="Proteomes" id="UP001141434">
    <property type="component" value="Unassembled WGS sequence"/>
</dbReference>
<dbReference type="PANTHER" id="PTHR13847:SF279">
    <property type="entry name" value="FAD DEPENDENT OXIDOREDUCTASE DOMAIN-CONTAINING PROTEIN-RELATED"/>
    <property type="match status" value="1"/>
</dbReference>
<dbReference type="Gene3D" id="3.50.50.60">
    <property type="entry name" value="FAD/NAD(P)-binding domain"/>
    <property type="match status" value="1"/>
</dbReference>
<dbReference type="PANTHER" id="PTHR13847">
    <property type="entry name" value="SARCOSINE DEHYDROGENASE-RELATED"/>
    <property type="match status" value="1"/>
</dbReference>
<name>A0A9W9FQC1_9EURO</name>
<dbReference type="AlphaFoldDB" id="A0A9W9FQC1"/>
<dbReference type="GO" id="GO:0005737">
    <property type="term" value="C:cytoplasm"/>
    <property type="evidence" value="ECO:0007669"/>
    <property type="project" value="TreeGrafter"/>
</dbReference>
<accession>A0A9W9FQC1</accession>
<protein>
    <submittedName>
        <fullName evidence="2">FAD dependent oxidoreductase</fullName>
    </submittedName>
</protein>
<feature type="domain" description="FAD dependent oxidoreductase" evidence="1">
    <location>
        <begin position="42"/>
        <end position="421"/>
    </location>
</feature>
<dbReference type="Pfam" id="PF01266">
    <property type="entry name" value="DAO"/>
    <property type="match status" value="1"/>
</dbReference>
<sequence>MTTTSSPTPVTPAENPTLPFWRTDLHELDEIRTTPELPETSDIVIIGGGYAGVSVAYHLVNSQPQNTPAPSITILEARQICSGATGRNGGHLRPDVYHATFQCMEQHGIEAATELAKFEVSHIPAVRDVIAKESIDCDFHLSRCMNVYLSDENAEKAKEIYDALHANGFPYADNLQYTPQTEAEKVSGVKYAKACISFTAGKLWAYKLVLGLLARIIKEDSVNVQTHTPVISVEADGADHLVHTPRGTIRTSKVVYTTNAYTAGLLPEYATTIVPCRGICCHIAIPETETAPYLEHSYALWNKEGKFDSYLISRPDGSIIVGGASTTFAHAKEQWYNMTDDSTLIEPTKNYWDGYMQRTFNGWEKSEAAVKEIWTGIMGYSYDIHPHIGEVPDKPGQYVCAGFNGHGMPVVFLSGKGIAEMIHTGKKFEEVGLPRVYRTSAERLQAAQEGPEGGSILA</sequence>